<reference evidence="2" key="1">
    <citation type="submission" date="2016-09" db="EMBL/GenBank/DDBJ databases">
        <authorList>
            <person name="Varghese N."/>
            <person name="Submissions S."/>
        </authorList>
    </citation>
    <scope>NUCLEOTIDE SEQUENCE [LARGE SCALE GENOMIC DNA]</scope>
    <source>
        <strain evidence="2">25nlg</strain>
    </source>
</reference>
<dbReference type="STRING" id="1464122.SAMN05421737_104238"/>
<evidence type="ECO:0000313" key="1">
    <source>
        <dbReference type="EMBL" id="SDB99372.1"/>
    </source>
</evidence>
<protein>
    <submittedName>
        <fullName evidence="1">Uncharacterized protein</fullName>
    </submittedName>
</protein>
<gene>
    <name evidence="1" type="ORF">SAMN05421737_104238</name>
</gene>
<dbReference type="AlphaFoldDB" id="A0A1G6HYM4"/>
<keyword evidence="2" id="KW-1185">Reference proteome</keyword>
<name>A0A1G6HYM4_9BACI</name>
<organism evidence="1 2">
    <name type="scientific">Shouchella lonarensis</name>
    <dbReference type="NCBI Taxonomy" id="1464122"/>
    <lineage>
        <taxon>Bacteria</taxon>
        <taxon>Bacillati</taxon>
        <taxon>Bacillota</taxon>
        <taxon>Bacilli</taxon>
        <taxon>Bacillales</taxon>
        <taxon>Bacillaceae</taxon>
        <taxon>Shouchella</taxon>
    </lineage>
</organism>
<proteinExistence type="predicted"/>
<dbReference type="EMBL" id="FMYM01000004">
    <property type="protein sequence ID" value="SDB99372.1"/>
    <property type="molecule type" value="Genomic_DNA"/>
</dbReference>
<dbReference type="Proteomes" id="UP000242662">
    <property type="component" value="Unassembled WGS sequence"/>
</dbReference>
<accession>A0A1G6HYM4</accession>
<sequence>MALSEEVRNELVELQYEDKKKDHTFDEKSVEAILKSTE</sequence>
<evidence type="ECO:0000313" key="2">
    <source>
        <dbReference type="Proteomes" id="UP000242662"/>
    </source>
</evidence>